<evidence type="ECO:0000256" key="2">
    <source>
        <dbReference type="ARBA" id="ARBA00012755"/>
    </source>
</evidence>
<dbReference type="Gene3D" id="3.20.20.70">
    <property type="entry name" value="Aldolase class I"/>
    <property type="match status" value="1"/>
</dbReference>
<dbReference type="PANTHER" id="PTHR43053">
    <property type="entry name" value="GLYCOSIDASE FAMILY 31"/>
    <property type="match status" value="1"/>
</dbReference>
<dbReference type="InterPro" id="IPR050985">
    <property type="entry name" value="Alpha-glycosidase_related"/>
</dbReference>
<dbReference type="InterPro" id="IPR038417">
    <property type="entry name" value="Alpga-gal_N_sf"/>
</dbReference>
<comment type="similarity">
    <text evidence="5">Belongs to the glycosyl hydrolase.</text>
</comment>
<dbReference type="Pfam" id="PF16874">
    <property type="entry name" value="Glyco_hydro_36C"/>
    <property type="match status" value="1"/>
</dbReference>
<dbReference type="Gene3D" id="2.60.40.1180">
    <property type="entry name" value="Golgi alpha-mannosidase II"/>
    <property type="match status" value="1"/>
</dbReference>
<dbReference type="Pfam" id="PF16875">
    <property type="entry name" value="Glyco_hydro_36N"/>
    <property type="match status" value="1"/>
</dbReference>
<dbReference type="EC" id="3.2.1.22" evidence="2 5"/>
<dbReference type="InterPro" id="IPR013780">
    <property type="entry name" value="Glyco_hydro_b"/>
</dbReference>
<dbReference type="GO" id="GO:0016052">
    <property type="term" value="P:carbohydrate catabolic process"/>
    <property type="evidence" value="ECO:0007669"/>
    <property type="project" value="InterPro"/>
</dbReference>
<dbReference type="InterPro" id="IPR031704">
    <property type="entry name" value="Glyco_hydro_36_N"/>
</dbReference>
<dbReference type="GO" id="GO:0004557">
    <property type="term" value="F:alpha-galactosidase activity"/>
    <property type="evidence" value="ECO:0007669"/>
    <property type="project" value="UniProtKB-UniRule"/>
</dbReference>
<evidence type="ECO:0000313" key="10">
    <source>
        <dbReference type="Proteomes" id="UP000327030"/>
    </source>
</evidence>
<protein>
    <recommendedName>
        <fullName evidence="2 5">Alpha-galactosidase</fullName>
        <ecNumber evidence="2 5">3.2.1.22</ecNumber>
    </recommendedName>
</protein>
<evidence type="ECO:0000259" key="8">
    <source>
        <dbReference type="Pfam" id="PF16875"/>
    </source>
</evidence>
<dbReference type="PRINTS" id="PR00743">
    <property type="entry name" value="GLHYDRLASE36"/>
</dbReference>
<dbReference type="PROSITE" id="PS00512">
    <property type="entry name" value="ALPHA_GALACTOSIDASE"/>
    <property type="match status" value="1"/>
</dbReference>
<dbReference type="InterPro" id="IPR013785">
    <property type="entry name" value="Aldolase_TIM"/>
</dbReference>
<feature type="active site" description="Proton donor" evidence="6">
    <location>
        <position position="549"/>
    </location>
</feature>
<dbReference type="FunFam" id="3.20.20.70:FF:000118">
    <property type="entry name" value="Alpha-galactosidase"/>
    <property type="match status" value="1"/>
</dbReference>
<dbReference type="KEGG" id="pxv:FXF36_06585"/>
<dbReference type="PANTHER" id="PTHR43053:SF3">
    <property type="entry name" value="ALPHA-GALACTOSIDASE C-RELATED"/>
    <property type="match status" value="1"/>
</dbReference>
<evidence type="ECO:0000313" key="9">
    <source>
        <dbReference type="EMBL" id="QFJ54542.1"/>
    </source>
</evidence>
<dbReference type="EMBL" id="CP043028">
    <property type="protein sequence ID" value="QFJ54542.1"/>
    <property type="molecule type" value="Genomic_DNA"/>
</dbReference>
<dbReference type="SUPFAM" id="SSF51445">
    <property type="entry name" value="(Trans)glycosidases"/>
    <property type="match status" value="1"/>
</dbReference>
<evidence type="ECO:0000256" key="1">
    <source>
        <dbReference type="ARBA" id="ARBA00001255"/>
    </source>
</evidence>
<reference evidence="10" key="1">
    <citation type="submission" date="2019-08" db="EMBL/GenBank/DDBJ databases">
        <title>Complete Genome Sequence of the Polysaccharide-Degrading Rumen Bacterium Pseudobutyrivibrio xylanivorans MA3014.</title>
        <authorList>
            <person name="Palevich N."/>
            <person name="Maclean P.H."/>
            <person name="Kelly W.J."/>
            <person name="Leahy S.C."/>
            <person name="Rakonjac J."/>
            <person name="Attwood G.T."/>
        </authorList>
    </citation>
    <scope>NUCLEOTIDE SEQUENCE [LARGE SCALE GENOMIC DNA]</scope>
    <source>
        <strain evidence="10">MA3014</strain>
    </source>
</reference>
<dbReference type="CDD" id="cd14791">
    <property type="entry name" value="GH36"/>
    <property type="match status" value="1"/>
</dbReference>
<feature type="domain" description="Glycosyl hydrolase family 36 N-terminal" evidence="8">
    <location>
        <begin position="30"/>
        <end position="286"/>
    </location>
</feature>
<dbReference type="Proteomes" id="UP000327030">
    <property type="component" value="Chromosome 1"/>
</dbReference>
<feature type="domain" description="Glycosyl hydrolase family 36 C-terminal" evidence="7">
    <location>
        <begin position="651"/>
        <end position="727"/>
    </location>
</feature>
<name>A0A5P6VQ85_PSEXY</name>
<proteinExistence type="inferred from homology"/>
<dbReference type="InterPro" id="IPR031705">
    <property type="entry name" value="Glyco_hydro_36_C"/>
</dbReference>
<evidence type="ECO:0000256" key="6">
    <source>
        <dbReference type="PIRSR" id="PIRSR005536-1"/>
    </source>
</evidence>
<keyword evidence="4 5" id="KW-0326">Glycosidase</keyword>
<organism evidence="9 10">
    <name type="scientific">Pseudobutyrivibrio xylanivorans</name>
    <dbReference type="NCBI Taxonomy" id="185007"/>
    <lineage>
        <taxon>Bacteria</taxon>
        <taxon>Bacillati</taxon>
        <taxon>Bacillota</taxon>
        <taxon>Clostridia</taxon>
        <taxon>Lachnospirales</taxon>
        <taxon>Lachnospiraceae</taxon>
        <taxon>Pseudobutyrivibrio</taxon>
    </lineage>
</organism>
<keyword evidence="3 5" id="KW-0378">Hydrolase</keyword>
<dbReference type="InterPro" id="IPR017853">
    <property type="entry name" value="GH"/>
</dbReference>
<evidence type="ECO:0000256" key="5">
    <source>
        <dbReference type="PIRNR" id="PIRNR005536"/>
    </source>
</evidence>
<gene>
    <name evidence="9" type="primary">aga36A</name>
    <name evidence="9" type="ORF">FXF36_06585</name>
</gene>
<dbReference type="PIRSF" id="PIRSF005536">
    <property type="entry name" value="Agal"/>
    <property type="match status" value="1"/>
</dbReference>
<dbReference type="RefSeq" id="WP_151623029.1">
    <property type="nucleotide sequence ID" value="NZ_CP043028.1"/>
</dbReference>
<dbReference type="AlphaFoldDB" id="A0A5P6VQ85"/>
<dbReference type="Gene3D" id="2.70.98.60">
    <property type="entry name" value="alpha-galactosidase from lactobacil brevis"/>
    <property type="match status" value="1"/>
</dbReference>
<evidence type="ECO:0000259" key="7">
    <source>
        <dbReference type="Pfam" id="PF16874"/>
    </source>
</evidence>
<dbReference type="InterPro" id="IPR000111">
    <property type="entry name" value="Glyco_hydro_27/36_CS"/>
</dbReference>
<dbReference type="Pfam" id="PF02065">
    <property type="entry name" value="Melibiase"/>
    <property type="match status" value="1"/>
</dbReference>
<feature type="active site" description="Nucleophile" evidence="6">
    <location>
        <position position="479"/>
    </location>
</feature>
<evidence type="ECO:0000256" key="4">
    <source>
        <dbReference type="ARBA" id="ARBA00023295"/>
    </source>
</evidence>
<dbReference type="OrthoDB" id="9758822at2"/>
<dbReference type="InterPro" id="IPR002252">
    <property type="entry name" value="Glyco_hydro_36"/>
</dbReference>
<comment type="catalytic activity">
    <reaction evidence="1 5">
        <text>Hydrolysis of terminal, non-reducing alpha-D-galactose residues in alpha-D-galactosides, including galactose oligosaccharides, galactomannans and galactolipids.</text>
        <dbReference type="EC" id="3.2.1.22"/>
    </reaction>
</comment>
<sequence length="730" mass="82789">MAIIFDESRKLFRLSTTNSEYQIKVDDIGLVIHNYYGRSTCDTDMSYQILSVDRGFSGNLFENRDNRGRSIDVLPQEFSGCGVGDYRISSVGVVAKNGSRSCDLRYKSHEIIDGKPEIPGLPSVRPYDDDVTTLVITLEDKVIGLEAQLFYSVFADKDVITRHTRFVNVSDKKIHLEKAASAMLDVQFGSWDEIHFAGRHCMERQMSRNKLTQDIKVISSKRGMSSHHENPFVILCDHGATETYGDCYGMMLMYSGNHKIEIEQDQAGSTRIVAGINEENFSWCLEASDAFDTPEAIMAYTPSGLEQLSHIYHNIIRENVCDRKYMEIKRPVLINNWEATYFDFTAEKIIDIAKTASELGVEMMVLDDGWFGKRDDDNSGLGDWFVNEKKLEGGLKRLSDEIGKLGMKFGLWFEPEMINEDSNLFREHPDWALVDPDRHPTMARNQMVLDMSNPKVEDYLFNCISKILDDANISYIKWDFNRSITNVYSKNLPNKKQGEVSHRFVLGTYSLLERLLNAYPNLMIEGCSGGGGRFDAGMLYYCPQIWCSDDTDAIERLEIQEGTSFGYPVSTVGSHVSASPNHQTGRSTPLATRGVVAMSGTFGYELDVTKMSEEEKAEVKEQIKTFNKYYWLIQKSDYYRLVNEEQAEVYKAWEFAAKDKSEALVNIVVKKSQANAKIKIIKLRGLEEDAMYLLEGTDNMMSGAALMYGGFAINIAMGDYPSAQLHFVRQ</sequence>
<accession>A0A5P6VQ85</accession>
<evidence type="ECO:0000256" key="3">
    <source>
        <dbReference type="ARBA" id="ARBA00022801"/>
    </source>
</evidence>